<dbReference type="EMBL" id="DS985243">
    <property type="protein sequence ID" value="EDV27134.1"/>
    <property type="molecule type" value="Genomic_DNA"/>
</dbReference>
<evidence type="ECO:0000256" key="2">
    <source>
        <dbReference type="ARBA" id="ARBA00023306"/>
    </source>
</evidence>
<dbReference type="GeneID" id="6751816"/>
<dbReference type="OrthoDB" id="295029at2759"/>
<dbReference type="InterPro" id="IPR007587">
    <property type="entry name" value="SAPS"/>
</dbReference>
<dbReference type="HOGENOM" id="CLU_012598_0_0_1"/>
<accession>B3RSZ3</accession>
<proteinExistence type="inferred from homology"/>
<reference evidence="3 4" key="1">
    <citation type="journal article" date="2008" name="Nature">
        <title>The Trichoplax genome and the nature of placozoans.</title>
        <authorList>
            <person name="Srivastava M."/>
            <person name="Begovic E."/>
            <person name="Chapman J."/>
            <person name="Putnam N.H."/>
            <person name="Hellsten U."/>
            <person name="Kawashima T."/>
            <person name="Kuo A."/>
            <person name="Mitros T."/>
            <person name="Salamov A."/>
            <person name="Carpenter M.L."/>
            <person name="Signorovitch A.Y."/>
            <person name="Moreno M.A."/>
            <person name="Kamm K."/>
            <person name="Grimwood J."/>
            <person name="Schmutz J."/>
            <person name="Shapiro H."/>
            <person name="Grigoriev I.V."/>
            <person name="Buss L.W."/>
            <person name="Schierwater B."/>
            <person name="Dellaporta S.L."/>
            <person name="Rokhsar D.S."/>
        </authorList>
    </citation>
    <scope>NUCLEOTIDE SEQUENCE [LARGE SCALE GENOMIC DNA]</scope>
    <source>
        <strain evidence="3 4">Grell-BS-1999</strain>
    </source>
</reference>
<dbReference type="CTD" id="6751816"/>
<comment type="similarity">
    <text evidence="1">Belongs to the SAPS family.</text>
</comment>
<keyword evidence="2" id="KW-0131">Cell cycle</keyword>
<dbReference type="GO" id="GO:0019903">
    <property type="term" value="F:protein phosphatase binding"/>
    <property type="evidence" value="ECO:0007669"/>
    <property type="project" value="InterPro"/>
</dbReference>
<organism evidence="3 4">
    <name type="scientific">Trichoplax adhaerens</name>
    <name type="common">Trichoplax reptans</name>
    <dbReference type="NCBI Taxonomy" id="10228"/>
    <lineage>
        <taxon>Eukaryota</taxon>
        <taxon>Metazoa</taxon>
        <taxon>Placozoa</taxon>
        <taxon>Uniplacotomia</taxon>
        <taxon>Trichoplacea</taxon>
        <taxon>Trichoplacidae</taxon>
        <taxon>Trichoplax</taxon>
    </lineage>
</organism>
<evidence type="ECO:0000313" key="3">
    <source>
        <dbReference type="EMBL" id="EDV27134.1"/>
    </source>
</evidence>
<dbReference type="KEGG" id="tad:TRIADDRAFT_23113"/>
<dbReference type="OMA" id="LAINCDF"/>
<dbReference type="GO" id="GO:0009966">
    <property type="term" value="P:regulation of signal transduction"/>
    <property type="evidence" value="ECO:0000318"/>
    <property type="project" value="GO_Central"/>
</dbReference>
<dbReference type="RefSeq" id="XP_002111130.1">
    <property type="nucleotide sequence ID" value="XM_002111094.1"/>
</dbReference>
<dbReference type="STRING" id="10228.B3RSZ3"/>
<dbReference type="PhylomeDB" id="B3RSZ3"/>
<sequence length="633" mass="72346">MFWKFNYHQVSAIDSILCKENVTIEEVLDEDDVLQECKAQNTKLIEFLSRPTSIEAMVNYIVNEPSEDVDEKSRFKYPSTSCEILTCDVFSITENLVKEPALTEKLWSFLDNESPLNPLLASFFSKTVGILLKRNTEATFNYLCGHDGVVNTILKHFNTSAIMDLLMRLVTCTENPQLKFAILKWLDEESLITKLILLINPAIESEMHSYASQVLCDIIRQGRERLPTMVDSELHDPLLRTIERQETVQLLIENMLQETNGERCDSAIVSGIQVLLAMIDLRRTSEQLEDASVIIDTKEFAEVDNEIQGIIPRLRDLTDLLKSPPRRQAMRTTAGLLQPPLGNVRLHVAKLVSALLLTNVHAVNVELAKLGTLELLWDLFFKYSWNNFLHLHVEQCIVTILTNTPNEEDGARVSPLINTLFQNCRILEKIVDNWEDNEKETANPHGQRGGHMGYLTRIANTVATRLERGPNKEILQSYCDYTDLAEDIHGRWDQFISGSLKETNKRNAIELVKPTNSGTSSISDEDDFPRAVTGNLPKIYNHYQMSDLGPSMIDKLSYDEDEFQDDDECLKAHYDALEDVKFKIDVQDSMNSANIFEERCNEKMAAFDETTEDVWEEREFSITSESHELVSFY</sequence>
<dbReference type="eggNOG" id="KOG2073">
    <property type="taxonomic scope" value="Eukaryota"/>
</dbReference>
<dbReference type="PANTHER" id="PTHR12634:SF8">
    <property type="entry name" value="FIERY MOUNTAIN, ISOFORM D"/>
    <property type="match status" value="1"/>
</dbReference>
<dbReference type="AlphaFoldDB" id="B3RSZ3"/>
<dbReference type="GO" id="GO:0005829">
    <property type="term" value="C:cytosol"/>
    <property type="evidence" value="ECO:0000318"/>
    <property type="project" value="GO_Central"/>
</dbReference>
<dbReference type="GO" id="GO:0005634">
    <property type="term" value="C:nucleus"/>
    <property type="evidence" value="ECO:0000318"/>
    <property type="project" value="GO_Central"/>
</dbReference>
<evidence type="ECO:0000256" key="1">
    <source>
        <dbReference type="ARBA" id="ARBA00006180"/>
    </source>
</evidence>
<dbReference type="PANTHER" id="PTHR12634">
    <property type="entry name" value="SIT4 YEAST -ASSOCIATING PROTEIN-RELATED"/>
    <property type="match status" value="1"/>
</dbReference>
<dbReference type="Proteomes" id="UP000009022">
    <property type="component" value="Unassembled WGS sequence"/>
</dbReference>
<gene>
    <name evidence="3" type="ORF">TRIADDRAFT_23113</name>
</gene>
<dbReference type="InParanoid" id="B3RSZ3"/>
<dbReference type="GO" id="GO:0019888">
    <property type="term" value="F:protein phosphatase regulator activity"/>
    <property type="evidence" value="ECO:0000318"/>
    <property type="project" value="GO_Central"/>
</dbReference>
<evidence type="ECO:0000313" key="4">
    <source>
        <dbReference type="Proteomes" id="UP000009022"/>
    </source>
</evidence>
<keyword evidence="4" id="KW-1185">Reference proteome</keyword>
<dbReference type="Pfam" id="PF04499">
    <property type="entry name" value="SAPS"/>
    <property type="match status" value="1"/>
</dbReference>
<protein>
    <submittedName>
        <fullName evidence="3">Uncharacterized protein</fullName>
    </submittedName>
</protein>
<name>B3RSZ3_TRIAD</name>